<reference evidence="1 2" key="1">
    <citation type="submission" date="2016-01" db="EMBL/GenBank/DDBJ databases">
        <authorList>
            <person name="Oliw E.H."/>
        </authorList>
    </citation>
    <scope>NUCLEOTIDE SEQUENCE [LARGE SCALE GENOMIC DNA]</scope>
    <source>
        <strain evidence="1 2">CMW7756A</strain>
    </source>
</reference>
<evidence type="ECO:0000313" key="1">
    <source>
        <dbReference type="EMBL" id="KXA31633.1"/>
    </source>
</evidence>
<protein>
    <submittedName>
        <fullName evidence="1">Uncharacterized protein</fullName>
    </submittedName>
</protein>
<dbReference type="RefSeq" id="WP_060799506.1">
    <property type="nucleotide sequence ID" value="NZ_KQ957086.1"/>
</dbReference>
<proteinExistence type="predicted"/>
<name>A0A133PS34_9FIRM</name>
<accession>A0A133PS34</accession>
<dbReference type="NCBIfam" id="NF047561">
    <property type="entry name" value="orf58_phage_fam"/>
    <property type="match status" value="1"/>
</dbReference>
<comment type="caution">
    <text evidence="1">The sequence shown here is derived from an EMBL/GenBank/DDBJ whole genome shotgun (WGS) entry which is preliminary data.</text>
</comment>
<dbReference type="Proteomes" id="UP000070174">
    <property type="component" value="Unassembled WGS sequence"/>
</dbReference>
<organism evidence="1">
    <name type="scientific">Peptoniphilus harei</name>
    <dbReference type="NCBI Taxonomy" id="54005"/>
    <lineage>
        <taxon>Bacteria</taxon>
        <taxon>Bacillati</taxon>
        <taxon>Bacillota</taxon>
        <taxon>Tissierellia</taxon>
        <taxon>Tissierellales</taxon>
        <taxon>Peptoniphilaceae</taxon>
        <taxon>Peptoniphilus</taxon>
    </lineage>
</organism>
<dbReference type="EMBL" id="LRQE01000004">
    <property type="protein sequence ID" value="KXA31633.1"/>
    <property type="molecule type" value="Genomic_DNA"/>
</dbReference>
<evidence type="ECO:0000313" key="2">
    <source>
        <dbReference type="Proteomes" id="UP000070174"/>
    </source>
</evidence>
<dbReference type="PATRIC" id="fig|54005.3.peg.160"/>
<gene>
    <name evidence="1" type="ORF">HMPREF3229_00161</name>
</gene>
<dbReference type="AlphaFoldDB" id="A0A133PS34"/>
<sequence length="282" mass="31910">MYWIRDIDVLAGGKKFQSLGDNALEIDFDISFNDKEEPDVSEVNIYNLSENSINEIKKQGYCIVNAGYREIGNKACVVSGDIEDVTTDWEGLDKVTKIKVSDGGKEWRKAKLNKTYAEGTKASLIMRDLCGVLGYEIVEISPKKDVVYKLGKTIKGYCSESLKDLVKDTKSKMYINKKRITIRDERKGNNIGFLLNSETGLVGNPTLNKDDSEDKTDLREYEKTKKKNTEEKKTWKVTCLLNAKIETDSIIRIESKTCSGQFRVVSGKHTKEFNTELVVEEA</sequence>